<comment type="caution">
    <text evidence="1">The sequence shown here is derived from an EMBL/GenBank/DDBJ whole genome shotgun (WGS) entry which is preliminary data.</text>
</comment>
<name>A0AAP2Z935_9EURY</name>
<accession>A0AAP2Z935</accession>
<reference evidence="1 2" key="1">
    <citation type="submission" date="2022-09" db="EMBL/GenBank/DDBJ databases">
        <title>Enrichment on poylsaccharides allowed isolation of novel metabolic and taxonomic groups of Haloarchaea.</title>
        <authorList>
            <person name="Sorokin D.Y."/>
            <person name="Elcheninov A.G."/>
            <person name="Khizhniak T.V."/>
            <person name="Kolganova T.V."/>
            <person name="Kublanov I.V."/>
        </authorList>
    </citation>
    <scope>NUCLEOTIDE SEQUENCE [LARGE SCALE GENOMIC DNA]</scope>
    <source>
        <strain evidence="1 2">AArc-curdl1</strain>
    </source>
</reference>
<keyword evidence="2" id="KW-1185">Reference proteome</keyword>
<dbReference type="Proteomes" id="UP001321047">
    <property type="component" value="Unassembled WGS sequence"/>
</dbReference>
<dbReference type="AlphaFoldDB" id="A0AAP2Z935"/>
<protein>
    <submittedName>
        <fullName evidence="1">Uncharacterized protein</fullName>
    </submittedName>
</protein>
<organism evidence="1 2">
    <name type="scientific">Natronosalvus hydrolyticus</name>
    <dbReference type="NCBI Taxonomy" id="2979988"/>
    <lineage>
        <taxon>Archaea</taxon>
        <taxon>Methanobacteriati</taxon>
        <taxon>Methanobacteriota</taxon>
        <taxon>Stenosarchaea group</taxon>
        <taxon>Halobacteria</taxon>
        <taxon>Halobacteriales</taxon>
        <taxon>Natrialbaceae</taxon>
        <taxon>Natronosalvus</taxon>
    </lineage>
</organism>
<evidence type="ECO:0000313" key="2">
    <source>
        <dbReference type="Proteomes" id="UP001321047"/>
    </source>
</evidence>
<evidence type="ECO:0000313" key="1">
    <source>
        <dbReference type="EMBL" id="MCU4752986.1"/>
    </source>
</evidence>
<proteinExistence type="predicted"/>
<dbReference type="RefSeq" id="WP_342809307.1">
    <property type="nucleotide sequence ID" value="NZ_JAOPJZ010000011.1"/>
</dbReference>
<gene>
    <name evidence="1" type="ORF">OB919_13535</name>
</gene>
<dbReference type="EMBL" id="JAOPJZ010000011">
    <property type="protein sequence ID" value="MCU4752986.1"/>
    <property type="molecule type" value="Genomic_DNA"/>
</dbReference>
<sequence>MTRRNPSRCRSRDVVSPDAEVARHLWPHPKTGRVVADEDSSLGILTFDTESVLECPRREYLPGATIIPFVVGLENALAGALGGVLGE</sequence>